<dbReference type="AlphaFoldDB" id="A0A914P7G3"/>
<proteinExistence type="predicted"/>
<dbReference type="WBParaSite" id="PDA_v2.g1064.t1">
    <property type="protein sequence ID" value="PDA_v2.g1064.t1"/>
    <property type="gene ID" value="PDA_v2.g1064"/>
</dbReference>
<evidence type="ECO:0000313" key="1">
    <source>
        <dbReference type="Proteomes" id="UP000887578"/>
    </source>
</evidence>
<accession>A0A914P7G3</accession>
<protein>
    <submittedName>
        <fullName evidence="2">Uncharacterized protein</fullName>
    </submittedName>
</protein>
<keyword evidence="1" id="KW-1185">Reference proteome</keyword>
<dbReference type="Proteomes" id="UP000887578">
    <property type="component" value="Unplaced"/>
</dbReference>
<sequence length="96" mass="11252">MVRQLENLNVNINNESMILDVIEKMPKEERIELRYFSMATKDVTIEQVLQKMKEMALKAEIAADDEKEHCSRRTGETKKQNFKQFVSNPNPIVKII</sequence>
<name>A0A914P7G3_9BILA</name>
<evidence type="ECO:0000313" key="2">
    <source>
        <dbReference type="WBParaSite" id="PDA_v2.g1064.t1"/>
    </source>
</evidence>
<organism evidence="1 2">
    <name type="scientific">Panagrolaimus davidi</name>
    <dbReference type="NCBI Taxonomy" id="227884"/>
    <lineage>
        <taxon>Eukaryota</taxon>
        <taxon>Metazoa</taxon>
        <taxon>Ecdysozoa</taxon>
        <taxon>Nematoda</taxon>
        <taxon>Chromadorea</taxon>
        <taxon>Rhabditida</taxon>
        <taxon>Tylenchina</taxon>
        <taxon>Panagrolaimomorpha</taxon>
        <taxon>Panagrolaimoidea</taxon>
        <taxon>Panagrolaimidae</taxon>
        <taxon>Panagrolaimus</taxon>
    </lineage>
</organism>
<reference evidence="2" key="1">
    <citation type="submission" date="2022-11" db="UniProtKB">
        <authorList>
            <consortium name="WormBaseParasite"/>
        </authorList>
    </citation>
    <scope>IDENTIFICATION</scope>
</reference>